<keyword evidence="4" id="KW-1185">Reference proteome</keyword>
<feature type="domain" description="ABC1 atypical kinase-like" evidence="2">
    <location>
        <begin position="78"/>
        <end position="320"/>
    </location>
</feature>
<dbReference type="PANTHER" id="PTHR10566:SF113">
    <property type="entry name" value="PROTEIN ACTIVITY OF BC1 COMPLEX KINASE 7, CHLOROPLASTIC"/>
    <property type="match status" value="1"/>
</dbReference>
<dbReference type="PANTHER" id="PTHR10566">
    <property type="entry name" value="CHAPERONE-ACTIVITY OF BC1 COMPLEX CABC1 -RELATED"/>
    <property type="match status" value="1"/>
</dbReference>
<keyword evidence="3" id="KW-0418">Kinase</keyword>
<accession>A0A6G4U731</accession>
<evidence type="ECO:0000313" key="3">
    <source>
        <dbReference type="EMBL" id="NGN67198.1"/>
    </source>
</evidence>
<comment type="caution">
    <text evidence="3">The sequence shown here is derived from an EMBL/GenBank/DDBJ whole genome shotgun (WGS) entry which is preliminary data.</text>
</comment>
<evidence type="ECO:0000256" key="1">
    <source>
        <dbReference type="ARBA" id="ARBA00009670"/>
    </source>
</evidence>
<protein>
    <submittedName>
        <fullName evidence="3">AarF/ABC1/UbiB kinase family protein</fullName>
    </submittedName>
</protein>
<dbReference type="InterPro" id="IPR004147">
    <property type="entry name" value="ABC1_dom"/>
</dbReference>
<evidence type="ECO:0000313" key="4">
    <source>
        <dbReference type="Proteomes" id="UP000481583"/>
    </source>
</evidence>
<dbReference type="Proteomes" id="UP000481583">
    <property type="component" value="Unassembled WGS sequence"/>
</dbReference>
<organism evidence="3 4">
    <name type="scientific">Streptomyces coryli</name>
    <dbReference type="NCBI Taxonomy" id="1128680"/>
    <lineage>
        <taxon>Bacteria</taxon>
        <taxon>Bacillati</taxon>
        <taxon>Actinomycetota</taxon>
        <taxon>Actinomycetes</taxon>
        <taxon>Kitasatosporales</taxon>
        <taxon>Streptomycetaceae</taxon>
        <taxon>Streptomyces</taxon>
    </lineage>
</organism>
<dbReference type="RefSeq" id="WP_165240498.1">
    <property type="nucleotide sequence ID" value="NZ_JAAKZV010000129.1"/>
</dbReference>
<proteinExistence type="inferred from homology"/>
<dbReference type="EMBL" id="JAAKZV010000129">
    <property type="protein sequence ID" value="NGN67198.1"/>
    <property type="molecule type" value="Genomic_DNA"/>
</dbReference>
<keyword evidence="3" id="KW-0808">Transferase</keyword>
<dbReference type="GO" id="GO:0016301">
    <property type="term" value="F:kinase activity"/>
    <property type="evidence" value="ECO:0007669"/>
    <property type="project" value="UniProtKB-KW"/>
</dbReference>
<comment type="similarity">
    <text evidence="1">Belongs to the protein kinase superfamily. ADCK protein kinase family.</text>
</comment>
<sequence>MSRNGRVARLTALLVADVLSSRERIDVDAARLAGHVRRARRIRAEIEALGPFWVKVGQVLATRPDVVSDTVLRELAHLHDAVHVDPFRLFEPVLKEELGPRWRGEFKDIDTDAPMGSASLAQVYRVVLPDGRTGVLKVQRPGTRQRVYADMAALRRAARIAGRAVPRIDSVLDVEATLQSVFDCMEPELDFTAEAAHMRQGQRMARDFRRIHVPDVHLATPRVLLQSLAEGESLRRADLSGVPEKERRKIGRDLLAFMYRGYFVERMFHADPHPGNVFVHPEHGATLIDWGMVGRVDRNLGSLGVMALTSLAQNDARGLVSAWTEMGRATPWADLAGFQEDMTRLVPKVTSATLEELNFGVTLTSVLRCAAQRGIRTSPMIGMLGKSVANIEGSVRCVAPELSALEIFEDVLGDVLVELARDVMSKEQVARRALELMVAGNSTVDQLRTVLRDLANRDLTVRVGLLPGHGMGKDGNGILARRVAPVLAAGLAVWGVRRIAGAASGRMTSCP</sequence>
<dbReference type="AlphaFoldDB" id="A0A6G4U731"/>
<dbReference type="CDD" id="cd05121">
    <property type="entry name" value="ABC1_ADCK3-like"/>
    <property type="match status" value="1"/>
</dbReference>
<dbReference type="InterPro" id="IPR050154">
    <property type="entry name" value="UbiB_kinase"/>
</dbReference>
<dbReference type="SUPFAM" id="SSF56112">
    <property type="entry name" value="Protein kinase-like (PK-like)"/>
    <property type="match status" value="1"/>
</dbReference>
<dbReference type="Pfam" id="PF03109">
    <property type="entry name" value="ABC1"/>
    <property type="match status" value="1"/>
</dbReference>
<reference evidence="3 4" key="1">
    <citation type="submission" date="2020-02" db="EMBL/GenBank/DDBJ databases">
        <title>Whole-genome analyses of novel actinobacteria.</title>
        <authorList>
            <person name="Sahin N."/>
        </authorList>
    </citation>
    <scope>NUCLEOTIDE SEQUENCE [LARGE SCALE GENOMIC DNA]</scope>
    <source>
        <strain evidence="3 4">A7024</strain>
    </source>
</reference>
<evidence type="ECO:0000259" key="2">
    <source>
        <dbReference type="Pfam" id="PF03109"/>
    </source>
</evidence>
<dbReference type="InterPro" id="IPR011009">
    <property type="entry name" value="Kinase-like_dom_sf"/>
</dbReference>
<name>A0A6G4U731_9ACTN</name>
<gene>
    <name evidence="3" type="ORF">G5C51_25225</name>
</gene>